<dbReference type="EMBL" id="KV005056">
    <property type="protein sequence ID" value="KZV34468.1"/>
    <property type="molecule type" value="Genomic_DNA"/>
</dbReference>
<gene>
    <name evidence="2" type="ORF">F511_28015</name>
</gene>
<dbReference type="AlphaFoldDB" id="A0A2Z7BQU8"/>
<evidence type="ECO:0000313" key="2">
    <source>
        <dbReference type="EMBL" id="KZV34468.1"/>
    </source>
</evidence>
<evidence type="ECO:0000313" key="3">
    <source>
        <dbReference type="Proteomes" id="UP000250235"/>
    </source>
</evidence>
<reference evidence="2 3" key="1">
    <citation type="journal article" date="2015" name="Proc. Natl. Acad. Sci. U.S.A.">
        <title>The resurrection genome of Boea hygrometrica: A blueprint for survival of dehydration.</title>
        <authorList>
            <person name="Xiao L."/>
            <person name="Yang G."/>
            <person name="Zhang L."/>
            <person name="Yang X."/>
            <person name="Zhao S."/>
            <person name="Ji Z."/>
            <person name="Zhou Q."/>
            <person name="Hu M."/>
            <person name="Wang Y."/>
            <person name="Chen M."/>
            <person name="Xu Y."/>
            <person name="Jin H."/>
            <person name="Xiao X."/>
            <person name="Hu G."/>
            <person name="Bao F."/>
            <person name="Hu Y."/>
            <person name="Wan P."/>
            <person name="Li L."/>
            <person name="Deng X."/>
            <person name="Kuang T."/>
            <person name="Xiang C."/>
            <person name="Zhu J.K."/>
            <person name="Oliver M.J."/>
            <person name="He Y."/>
        </authorList>
    </citation>
    <scope>NUCLEOTIDE SEQUENCE [LARGE SCALE GENOMIC DNA]</scope>
    <source>
        <strain evidence="3">cv. XS01</strain>
    </source>
</reference>
<evidence type="ECO:0000256" key="1">
    <source>
        <dbReference type="SAM" id="MobiDB-lite"/>
    </source>
</evidence>
<keyword evidence="3" id="KW-1185">Reference proteome</keyword>
<accession>A0A2Z7BQU8</accession>
<protein>
    <submittedName>
        <fullName evidence="2">Uncharacterized protein</fullName>
    </submittedName>
</protein>
<name>A0A2Z7BQU8_9LAMI</name>
<proteinExistence type="predicted"/>
<feature type="region of interest" description="Disordered" evidence="1">
    <location>
        <begin position="77"/>
        <end position="96"/>
    </location>
</feature>
<dbReference type="Proteomes" id="UP000250235">
    <property type="component" value="Unassembled WGS sequence"/>
</dbReference>
<sequence>MNQLVEKSAGELDRRRRFQAQVTVDESVSSRDYKTILNGKNFVSNGINLNRGLYTSRSAIEDILLVGDNQSAVAEVDRTVHQQRENEKKDEAIDRH</sequence>
<organism evidence="2 3">
    <name type="scientific">Dorcoceras hygrometricum</name>
    <dbReference type="NCBI Taxonomy" id="472368"/>
    <lineage>
        <taxon>Eukaryota</taxon>
        <taxon>Viridiplantae</taxon>
        <taxon>Streptophyta</taxon>
        <taxon>Embryophyta</taxon>
        <taxon>Tracheophyta</taxon>
        <taxon>Spermatophyta</taxon>
        <taxon>Magnoliopsida</taxon>
        <taxon>eudicotyledons</taxon>
        <taxon>Gunneridae</taxon>
        <taxon>Pentapetalae</taxon>
        <taxon>asterids</taxon>
        <taxon>lamiids</taxon>
        <taxon>Lamiales</taxon>
        <taxon>Gesneriaceae</taxon>
        <taxon>Didymocarpoideae</taxon>
        <taxon>Trichosporeae</taxon>
        <taxon>Loxocarpinae</taxon>
        <taxon>Dorcoceras</taxon>
    </lineage>
</organism>